<organism evidence="2 3">
    <name type="scientific">Podila minutissima</name>
    <dbReference type="NCBI Taxonomy" id="64525"/>
    <lineage>
        <taxon>Eukaryota</taxon>
        <taxon>Fungi</taxon>
        <taxon>Fungi incertae sedis</taxon>
        <taxon>Mucoromycota</taxon>
        <taxon>Mortierellomycotina</taxon>
        <taxon>Mortierellomycetes</taxon>
        <taxon>Mortierellales</taxon>
        <taxon>Mortierellaceae</taxon>
        <taxon>Podila</taxon>
    </lineage>
</organism>
<feature type="compositionally biased region" description="Acidic residues" evidence="1">
    <location>
        <begin position="360"/>
        <end position="370"/>
    </location>
</feature>
<feature type="region of interest" description="Disordered" evidence="1">
    <location>
        <begin position="349"/>
        <end position="372"/>
    </location>
</feature>
<dbReference type="Gene3D" id="2.130.10.10">
    <property type="entry name" value="YVTN repeat-like/Quinoprotein amine dehydrogenase"/>
    <property type="match status" value="1"/>
</dbReference>
<dbReference type="SUPFAM" id="SSF82171">
    <property type="entry name" value="DPP6 N-terminal domain-like"/>
    <property type="match status" value="1"/>
</dbReference>
<evidence type="ECO:0000256" key="1">
    <source>
        <dbReference type="SAM" id="MobiDB-lite"/>
    </source>
</evidence>
<dbReference type="InterPro" id="IPR015943">
    <property type="entry name" value="WD40/YVTN_repeat-like_dom_sf"/>
</dbReference>
<proteinExistence type="predicted"/>
<reference evidence="2" key="1">
    <citation type="journal article" date="2020" name="Fungal Divers.">
        <title>Resolving the Mortierellaceae phylogeny through synthesis of multi-gene phylogenetics and phylogenomics.</title>
        <authorList>
            <person name="Vandepol N."/>
            <person name="Liber J."/>
            <person name="Desiro A."/>
            <person name="Na H."/>
            <person name="Kennedy M."/>
            <person name="Barry K."/>
            <person name="Grigoriev I.V."/>
            <person name="Miller A.N."/>
            <person name="O'Donnell K."/>
            <person name="Stajich J.E."/>
            <person name="Bonito G."/>
        </authorList>
    </citation>
    <scope>NUCLEOTIDE SEQUENCE</scope>
    <source>
        <strain evidence="2">NVP1</strain>
    </source>
</reference>
<evidence type="ECO:0000313" key="2">
    <source>
        <dbReference type="EMBL" id="KAF9324173.1"/>
    </source>
</evidence>
<dbReference type="AlphaFoldDB" id="A0A9P5SAY6"/>
<dbReference type="PANTHER" id="PTHR43991:SF9">
    <property type="entry name" value="DUF2415 DOMAIN-CONTAINING PROTEIN"/>
    <property type="match status" value="1"/>
</dbReference>
<sequence>MDSPGNDSEQEWETESSGGSVGSYYDNASYDGHFMDDESYDDEGFLSDEYGMDQFLDDPYLETNIEDLTPAVRANRRLNLEDDVMSEFSGDEKYEMQETLSGENGRGDNDMIDCNPHEQFFDVSTSGRFLTNKTRRLMQKLTNGRLERERKLKIKAETTDAPGGHYLHRLMARGPDFPQEIEFSPAITCHFQCANSLTVTPSTMGLRDDLYTLNTESIIRCGVLNRMTKARSQYRQLTVAMGKFDDDVQEAVVTPVTKDLKTMKASKFLEHSVYRYDDLPKAELYRGLSEDEGPLCLAHRYGYLAHGRDDGRLVVYCTDCSDRPHKICCKMIAQNATMLNSAQIVRWPRYDRPKSSGDGFPEDGDEDEQEGYPVRPGQFDHYVVMAGNEYGLFIAALPDHPAPKDHTKQRHDSCDREHTFKFKEDHTWIKNGFQKQRQSNFESNENECLNDAKVSPSGQWIAVVGDTTSIWVVQVTHEPETEKQRILREQRKILENSSVESTASDSEYTTDTSDEDESIVFRPSGKRKASEHRRDQTKGAKSSGSPSRPRLLHKFGHPERLHIPDKIVYSKETRAKPRHSMDPRYSSQYLAWNSSSTKFAHTSDTIARVYVWSMPSKEIICCVDTGAPSFAIDFHPVLDNLFAFANWYGFVHVVDISGTCVGDPDLIPESEQGSSGSGGPSSASGCDGPTYEEKHDILMLSFRGEQDRSLRILDCIRGLGWSTDGRHLYVATLRRVLKYELADEQVRIPSLFQLCANKVRDWKERTLNLGYSDESPEQLAKEFQPIIRDWEYVPYHIKRRIWGEHYHMRTHHGEPNEE</sequence>
<accession>A0A9P5SAY6</accession>
<keyword evidence="3" id="KW-1185">Reference proteome</keyword>
<feature type="region of interest" description="Disordered" evidence="1">
    <location>
        <begin position="497"/>
        <end position="555"/>
    </location>
</feature>
<evidence type="ECO:0000313" key="3">
    <source>
        <dbReference type="Proteomes" id="UP000696485"/>
    </source>
</evidence>
<feature type="region of interest" description="Disordered" evidence="1">
    <location>
        <begin position="1"/>
        <end position="28"/>
    </location>
</feature>
<gene>
    <name evidence="2" type="ORF">BG006_000787</name>
</gene>
<feature type="compositionally biased region" description="Low complexity" evidence="1">
    <location>
        <begin position="500"/>
        <end position="511"/>
    </location>
</feature>
<protein>
    <submittedName>
        <fullName evidence="2">Uncharacterized protein</fullName>
    </submittedName>
</protein>
<feature type="region of interest" description="Disordered" evidence="1">
    <location>
        <begin position="667"/>
        <end position="688"/>
    </location>
</feature>
<dbReference type="PANTHER" id="PTHR43991">
    <property type="entry name" value="WD REPEAT PROTEIN (AFU_ORTHOLOGUE AFUA_8G05640)-RELATED"/>
    <property type="match status" value="1"/>
</dbReference>
<dbReference type="EMBL" id="JAAAUY010001138">
    <property type="protein sequence ID" value="KAF9324173.1"/>
    <property type="molecule type" value="Genomic_DNA"/>
</dbReference>
<dbReference type="Proteomes" id="UP000696485">
    <property type="component" value="Unassembled WGS sequence"/>
</dbReference>
<name>A0A9P5SAY6_9FUNG</name>
<comment type="caution">
    <text evidence="2">The sequence shown here is derived from an EMBL/GenBank/DDBJ whole genome shotgun (WGS) entry which is preliminary data.</text>
</comment>